<dbReference type="GeneID" id="104594276"/>
<reference evidence="6" key="1">
    <citation type="submission" date="2025-08" db="UniProtKB">
        <authorList>
            <consortium name="RefSeq"/>
        </authorList>
    </citation>
    <scope>IDENTIFICATION</scope>
</reference>
<organism evidence="5 6">
    <name type="scientific">Nelumbo nucifera</name>
    <name type="common">Sacred lotus</name>
    <dbReference type="NCBI Taxonomy" id="4432"/>
    <lineage>
        <taxon>Eukaryota</taxon>
        <taxon>Viridiplantae</taxon>
        <taxon>Streptophyta</taxon>
        <taxon>Embryophyta</taxon>
        <taxon>Tracheophyta</taxon>
        <taxon>Spermatophyta</taxon>
        <taxon>Magnoliopsida</taxon>
        <taxon>Proteales</taxon>
        <taxon>Nelumbonaceae</taxon>
        <taxon>Nelumbo</taxon>
    </lineage>
</organism>
<dbReference type="AlphaFoldDB" id="A0A1U7ZGD2"/>
<dbReference type="Proteomes" id="UP000189703">
    <property type="component" value="Unplaced"/>
</dbReference>
<accession>A0A1U7ZGD2</accession>
<evidence type="ECO:0000256" key="2">
    <source>
        <dbReference type="ARBA" id="ARBA00022737"/>
    </source>
</evidence>
<evidence type="ECO:0000256" key="1">
    <source>
        <dbReference type="ARBA" id="ARBA00022574"/>
    </source>
</evidence>
<dbReference type="InterPro" id="IPR040324">
    <property type="entry name" value="WDR44/Dgr2"/>
</dbReference>
<feature type="repeat" description="WD" evidence="3">
    <location>
        <begin position="563"/>
        <end position="586"/>
    </location>
</feature>
<dbReference type="eggNOG" id="KOG0283">
    <property type="taxonomic scope" value="Eukaryota"/>
</dbReference>
<dbReference type="RefSeq" id="XP_010252806.1">
    <property type="nucleotide sequence ID" value="XM_010254504.2"/>
</dbReference>
<dbReference type="SUPFAM" id="SSF50978">
    <property type="entry name" value="WD40 repeat-like"/>
    <property type="match status" value="1"/>
</dbReference>
<dbReference type="PRINTS" id="PR00320">
    <property type="entry name" value="GPROTEINBRPT"/>
</dbReference>
<feature type="repeat" description="WD" evidence="3">
    <location>
        <begin position="275"/>
        <end position="308"/>
    </location>
</feature>
<keyword evidence="1 3" id="KW-0853">WD repeat</keyword>
<dbReference type="InParanoid" id="A0A1U7ZGD2"/>
<keyword evidence="2" id="KW-0677">Repeat</keyword>
<evidence type="ECO:0000313" key="6">
    <source>
        <dbReference type="RefSeq" id="XP_010252806.1"/>
    </source>
</evidence>
<dbReference type="Gene3D" id="2.130.10.10">
    <property type="entry name" value="YVTN repeat-like/Quinoprotein amine dehydrogenase"/>
    <property type="match status" value="1"/>
</dbReference>
<evidence type="ECO:0000256" key="3">
    <source>
        <dbReference type="PROSITE-ProRule" id="PRU00221"/>
    </source>
</evidence>
<protein>
    <submittedName>
        <fullName evidence="6">WD repeat-containing protein 44</fullName>
    </submittedName>
</protein>
<dbReference type="PROSITE" id="PS50082">
    <property type="entry name" value="WD_REPEATS_2"/>
    <property type="match status" value="4"/>
</dbReference>
<feature type="repeat" description="WD" evidence="3">
    <location>
        <begin position="419"/>
        <end position="451"/>
    </location>
</feature>
<dbReference type="Pfam" id="PF00400">
    <property type="entry name" value="WD40"/>
    <property type="match status" value="4"/>
</dbReference>
<sequence>MMGSCSEEEEDRFFDSREDLTPLSDSGSDCPENIDSNSGLLGWASGGFLYEVWIKNPLSIHERRDKFLKWMGLSLDRTVRDDSKHPLTDEIEVELDRITENSGAVLRHSDSEDGFSSSRSSISCWSNDAPDLPEDVVLEENFVCRIKNLDDGTEFIVDELGQDGMLSRLREVGSNRLVTVEEFQRAFWFSPLVHHFMRREVAEPSKPVGIKKRVKKGWLRRLSSIACIVDTQGRGGDLDPCDPDPSIKTKVQRVRARSYRKRSKELSALYMGQEILAHEGSILTMKFSFDGQFLATAGEDSIVRVWQVMECERSNVDDIVDIDPACIYFTVNHSSELTPLVLDKEKIAKLKSLRRTSESACVILPPKVFRISEKPLHEFHGHNGEVLDLSWSKDKLLLSSSVDKTVRLWQVGCDQCLKVFSHNDYVTCVQFNPMNDNYFISGSIDGKVRIWGIPDCQVVDWTDIREIVTAVCYRPDGQGGIVGSMTGNCRFYDASDNHLQLVKQICLQGKKKSPGKRITGFQFSPSDPSKLMVTSADSQVRILDGFDVICKYRGLRNAGSQISASFASDGKHIISASEDSNVYIWNCNSQDGPAPSQVKSIWSCERFFSSNVSVAIPWCGMKSSNFVLSTALGAQSTLKTPENIAGSSQANGGWQHCLLDENSHNVLPSSSPDRFSLSHGFFSEALPKGCATWPEEKLPMSGSLAVSSTMCKSLYKFLKASCHGALNSPHAWGLVVVTAGWDGRIRSFHNYGLPVRL</sequence>
<dbReference type="InterPro" id="IPR001680">
    <property type="entry name" value="WD40_rpt"/>
</dbReference>
<gene>
    <name evidence="6" type="primary">LOC104594276</name>
</gene>
<dbReference type="FunCoup" id="A0A1U7ZGD2">
    <property type="interactions" value="3338"/>
</dbReference>
<feature type="compositionally biased region" description="Acidic residues" evidence="4">
    <location>
        <begin position="1"/>
        <end position="12"/>
    </location>
</feature>
<evidence type="ECO:0000256" key="4">
    <source>
        <dbReference type="SAM" id="MobiDB-lite"/>
    </source>
</evidence>
<proteinExistence type="predicted"/>
<dbReference type="OrthoDB" id="408728at2759"/>
<dbReference type="SMART" id="SM00320">
    <property type="entry name" value="WD40"/>
    <property type="match status" value="6"/>
</dbReference>
<dbReference type="PANTHER" id="PTHR14221">
    <property type="entry name" value="WD REPEAT DOMAIN 44"/>
    <property type="match status" value="1"/>
</dbReference>
<dbReference type="InterPro" id="IPR020472">
    <property type="entry name" value="WD40_PAC1"/>
</dbReference>
<dbReference type="PANTHER" id="PTHR14221:SF0">
    <property type="entry name" value="WD REPEAT-CONTAINING PROTEIN 44"/>
    <property type="match status" value="1"/>
</dbReference>
<feature type="repeat" description="WD" evidence="3">
    <location>
        <begin position="379"/>
        <end position="419"/>
    </location>
</feature>
<dbReference type="InterPro" id="IPR036322">
    <property type="entry name" value="WD40_repeat_dom_sf"/>
</dbReference>
<dbReference type="PROSITE" id="PS50294">
    <property type="entry name" value="WD_REPEATS_REGION"/>
    <property type="match status" value="3"/>
</dbReference>
<dbReference type="OMA" id="ISNDCYP"/>
<dbReference type="STRING" id="4432.A0A1U7ZGD2"/>
<keyword evidence="5" id="KW-1185">Reference proteome</keyword>
<name>A0A1U7ZGD2_NELNU</name>
<feature type="region of interest" description="Disordered" evidence="4">
    <location>
        <begin position="1"/>
        <end position="31"/>
    </location>
</feature>
<evidence type="ECO:0000313" key="5">
    <source>
        <dbReference type="Proteomes" id="UP000189703"/>
    </source>
</evidence>
<dbReference type="KEGG" id="nnu:104594276"/>
<dbReference type="InterPro" id="IPR015943">
    <property type="entry name" value="WD40/YVTN_repeat-like_dom_sf"/>
</dbReference>